<dbReference type="EMBL" id="CP025197">
    <property type="protein sequence ID" value="AUG57888.1"/>
    <property type="molecule type" value="Genomic_DNA"/>
</dbReference>
<gene>
    <name evidence="2" type="ORF">B9R14_14190</name>
    <name evidence="1" type="ORF">HVS_09955</name>
</gene>
<dbReference type="AlphaFoldDB" id="A0A2K9E678"/>
<dbReference type="Proteomes" id="UP000239720">
    <property type="component" value="Unassembled WGS sequence"/>
</dbReference>
<evidence type="ECO:0000313" key="4">
    <source>
        <dbReference type="Proteomes" id="UP000239720"/>
    </source>
</evidence>
<protein>
    <submittedName>
        <fullName evidence="1">Uncharacterized protein</fullName>
    </submittedName>
</protein>
<accession>A0A2K9E678</accession>
<dbReference type="RefSeq" id="WP_101301791.1">
    <property type="nucleotide sequence ID" value="NZ_CP025197.1"/>
</dbReference>
<dbReference type="EMBL" id="NEMB01000003">
    <property type="protein sequence ID" value="PQQ67785.1"/>
    <property type="molecule type" value="Genomic_DNA"/>
</dbReference>
<dbReference type="Proteomes" id="UP000233534">
    <property type="component" value="Chromosome"/>
</dbReference>
<evidence type="ECO:0000313" key="3">
    <source>
        <dbReference type="Proteomes" id="UP000233534"/>
    </source>
</evidence>
<reference evidence="2 4" key="2">
    <citation type="journal article" date="2018" name="Syst. Appl. Microbiol.">
        <title>Characterization and high-quality draft genome sequence of Herbivorax saccincola A7, an anaerobic, alkaliphilic, thermophilic, cellulolytic, and xylanolytic bacterium.</title>
        <authorList>
            <person name="Aikawa S."/>
            <person name="Baramee S."/>
            <person name="Sermsathanaswadi J."/>
            <person name="Thianheng P."/>
            <person name="Tachaapaikoon C."/>
            <person name="Shikata A."/>
            <person name="Waeonukul R."/>
            <person name="Pason P."/>
            <person name="Ratanakhanokchai K."/>
            <person name="Kosugi A."/>
        </authorList>
    </citation>
    <scope>NUCLEOTIDE SEQUENCE [LARGE SCALE GENOMIC DNA]</scope>
    <source>
        <strain evidence="2 4">A7</strain>
    </source>
</reference>
<name>A0A2K9E678_9FIRM</name>
<evidence type="ECO:0000313" key="1">
    <source>
        <dbReference type="EMBL" id="AUG57888.1"/>
    </source>
</evidence>
<proteinExistence type="predicted"/>
<organism evidence="1 3">
    <name type="scientific">Acetivibrio saccincola</name>
    <dbReference type="NCBI Taxonomy" id="1677857"/>
    <lineage>
        <taxon>Bacteria</taxon>
        <taxon>Bacillati</taxon>
        <taxon>Bacillota</taxon>
        <taxon>Clostridia</taxon>
        <taxon>Eubacteriales</taxon>
        <taxon>Oscillospiraceae</taxon>
        <taxon>Acetivibrio</taxon>
    </lineage>
</organism>
<reference evidence="1 3" key="1">
    <citation type="submission" date="2017-12" db="EMBL/GenBank/DDBJ databases">
        <title>Complete genome sequence of Herbivorax saccincola GGR1, a novel Cellulosome-producing hydrolytic bacterium in a thermophilic biogas plant, established by Illumina and Nanopore MinION sequencing.</title>
        <authorList>
            <person name="Pechtl A."/>
            <person name="Ruckert C."/>
            <person name="Koeck D.E."/>
            <person name="Maus I."/>
            <person name="Winkler A."/>
            <person name="Kalinowski J."/>
            <person name="Puhler A."/>
            <person name="Schwarz W.W."/>
            <person name="Zverlov V.V."/>
            <person name="Schluter A."/>
            <person name="Liebl W."/>
        </authorList>
    </citation>
    <scope>NUCLEOTIDE SEQUENCE [LARGE SCALE GENOMIC DNA]</scope>
    <source>
        <strain evidence="1">GGR1</strain>
        <strain evidence="3">SR1</strain>
    </source>
</reference>
<dbReference type="KEGG" id="hsc:HVS_09955"/>
<sequence length="92" mass="10809">MEDRKQIDAFKKSIEKTIDFLRRGRDSEGLKCFLESMDTLEKACVYLKKRDTIMSILKRIHLSIKNNDIISIADELEFSLYPVIKLELEDVL</sequence>
<evidence type="ECO:0000313" key="2">
    <source>
        <dbReference type="EMBL" id="PQQ67785.1"/>
    </source>
</evidence>
<keyword evidence="3" id="KW-1185">Reference proteome</keyword>